<dbReference type="EMBL" id="DVND01000043">
    <property type="protein sequence ID" value="HIU48074.1"/>
    <property type="molecule type" value="Genomic_DNA"/>
</dbReference>
<dbReference type="Pfam" id="PF07833">
    <property type="entry name" value="Cu_amine_oxidN1"/>
    <property type="match status" value="1"/>
</dbReference>
<accession>A0A9D1LU42</accession>
<sequence length="486" mass="52098">MKKFLSGVLSAALAFGALPAFAAEGDAAAPQILYNNTAVETPVSPQIVDDRVLVPFRSVLETMGATVEYDHETRDVSAVRGDRTISFNLNGDTIAIDDAGETSTAQIEGSIVLSNDYTLIPLRSMSEALGMSVGWDNDYRTVVIVDTEKYIEDLTASTPNFTKLMEIQAAYPESYTSTMEFGFTFDLGYEEDGTPKTMNMAVDISGDSALKGGVESSSVNIGLDMSGLEDMLGDALAGVDLSTLTDITLDCIASDEEVYIRTNLVEKLAELLPDVEELQTASQLCTAETWMKTTLADLYAMFGLDEELVGIVESAYTGNFTNQMMGQLLEATAAAQTGGVDSVFYAQTMDTIFNTFELMFSDTYTTITETGENSYDLQMTMDSAGFNELMAASLDGQVAPEDLPQMDFDLQVNKTVENGIGTSAAFEMTLTINNSENEDFSMTFSGSSSLDTEATVEDIELPSTALDLDNLLGALGIILGGTVSGS</sequence>
<reference evidence="3" key="1">
    <citation type="submission" date="2020-10" db="EMBL/GenBank/DDBJ databases">
        <authorList>
            <person name="Gilroy R."/>
        </authorList>
    </citation>
    <scope>NUCLEOTIDE SEQUENCE</scope>
    <source>
        <strain evidence="3">ChiSjej4B22-9803</strain>
    </source>
</reference>
<reference evidence="3" key="2">
    <citation type="journal article" date="2021" name="PeerJ">
        <title>Extensive microbial diversity within the chicken gut microbiome revealed by metagenomics and culture.</title>
        <authorList>
            <person name="Gilroy R."/>
            <person name="Ravi A."/>
            <person name="Getino M."/>
            <person name="Pursley I."/>
            <person name="Horton D.L."/>
            <person name="Alikhan N.F."/>
            <person name="Baker D."/>
            <person name="Gharbi K."/>
            <person name="Hall N."/>
            <person name="Watson M."/>
            <person name="Adriaenssens E.M."/>
            <person name="Foster-Nyarko E."/>
            <person name="Jarju S."/>
            <person name="Secka A."/>
            <person name="Antonio M."/>
            <person name="Oren A."/>
            <person name="Chaudhuri R.R."/>
            <person name="La Ragione R."/>
            <person name="Hildebrand F."/>
            <person name="Pallen M.J."/>
        </authorList>
    </citation>
    <scope>NUCLEOTIDE SEQUENCE</scope>
    <source>
        <strain evidence="3">ChiSjej4B22-9803</strain>
    </source>
</reference>
<dbReference type="Gene3D" id="3.30.457.10">
    <property type="entry name" value="Copper amine oxidase-like, N-terminal domain"/>
    <property type="match status" value="1"/>
</dbReference>
<keyword evidence="1" id="KW-0732">Signal</keyword>
<evidence type="ECO:0000313" key="3">
    <source>
        <dbReference type="EMBL" id="HIU48074.1"/>
    </source>
</evidence>
<feature type="domain" description="Copper amine oxidase-like N-terminal" evidence="2">
    <location>
        <begin position="35"/>
        <end position="144"/>
    </location>
</feature>
<dbReference type="InterPro" id="IPR012854">
    <property type="entry name" value="Cu_amine_oxidase-like_N"/>
</dbReference>
<dbReference type="InterPro" id="IPR036582">
    <property type="entry name" value="Mao_N_sf"/>
</dbReference>
<evidence type="ECO:0000256" key="1">
    <source>
        <dbReference type="SAM" id="SignalP"/>
    </source>
</evidence>
<name>A0A9D1LU42_9FIRM</name>
<organism evidence="3 4">
    <name type="scientific">Candidatus Avimonoglobus intestinipullorum</name>
    <dbReference type="NCBI Taxonomy" id="2840699"/>
    <lineage>
        <taxon>Bacteria</taxon>
        <taxon>Bacillati</taxon>
        <taxon>Bacillota</taxon>
        <taxon>Clostridia</taxon>
        <taxon>Eubacteriales</taxon>
        <taxon>Candidatus Avimonoglobus</taxon>
    </lineage>
</organism>
<dbReference type="Proteomes" id="UP000824111">
    <property type="component" value="Unassembled WGS sequence"/>
</dbReference>
<dbReference type="SUPFAM" id="SSF55383">
    <property type="entry name" value="Copper amine oxidase, domain N"/>
    <property type="match status" value="1"/>
</dbReference>
<dbReference type="AlphaFoldDB" id="A0A9D1LU42"/>
<evidence type="ECO:0000259" key="2">
    <source>
        <dbReference type="Pfam" id="PF07833"/>
    </source>
</evidence>
<protein>
    <submittedName>
        <fullName evidence="3">Copper amine oxidase N-terminal domain-containing protein</fullName>
    </submittedName>
</protein>
<feature type="signal peptide" evidence="1">
    <location>
        <begin position="1"/>
        <end position="22"/>
    </location>
</feature>
<gene>
    <name evidence="3" type="ORF">IAB04_01785</name>
</gene>
<comment type="caution">
    <text evidence="3">The sequence shown here is derived from an EMBL/GenBank/DDBJ whole genome shotgun (WGS) entry which is preliminary data.</text>
</comment>
<proteinExistence type="predicted"/>
<evidence type="ECO:0000313" key="4">
    <source>
        <dbReference type="Proteomes" id="UP000824111"/>
    </source>
</evidence>
<feature type="chain" id="PRO_5038669613" evidence="1">
    <location>
        <begin position="23"/>
        <end position="486"/>
    </location>
</feature>